<comment type="caution">
    <text evidence="1">The sequence shown here is derived from an EMBL/GenBank/DDBJ whole genome shotgun (WGS) entry which is preliminary data.</text>
</comment>
<reference evidence="1 2" key="1">
    <citation type="journal article" date="2022" name="G3 (Bethesda)">
        <title>Enemy or ally: a genomic approach to elucidate the lifestyle of Phyllosticta citrichinaensis.</title>
        <authorList>
            <person name="Buijs V.A."/>
            <person name="Groenewald J.Z."/>
            <person name="Haridas S."/>
            <person name="LaButti K.M."/>
            <person name="Lipzen A."/>
            <person name="Martin F.M."/>
            <person name="Barry K."/>
            <person name="Grigoriev I.V."/>
            <person name="Crous P.W."/>
            <person name="Seidl M.F."/>
        </authorList>
    </citation>
    <scope>NUCLEOTIDE SEQUENCE [LARGE SCALE GENOMIC DNA]</scope>
    <source>
        <strain evidence="1 2">CBS 129764</strain>
    </source>
</reference>
<protein>
    <submittedName>
        <fullName evidence="1">Uncharacterized protein</fullName>
    </submittedName>
</protein>
<dbReference type="Proteomes" id="UP001456524">
    <property type="component" value="Unassembled WGS sequence"/>
</dbReference>
<accession>A0ABR1Y3Z5</accession>
<keyword evidence="2" id="KW-1185">Reference proteome</keyword>
<evidence type="ECO:0000313" key="2">
    <source>
        <dbReference type="Proteomes" id="UP001456524"/>
    </source>
</evidence>
<proteinExistence type="predicted"/>
<dbReference type="EMBL" id="JBBWUH010000002">
    <property type="protein sequence ID" value="KAK8175891.1"/>
    <property type="molecule type" value="Genomic_DNA"/>
</dbReference>
<name>A0ABR1Y3Z5_9PEZI</name>
<evidence type="ECO:0000313" key="1">
    <source>
        <dbReference type="EMBL" id="KAK8175891.1"/>
    </source>
</evidence>
<organism evidence="1 2">
    <name type="scientific">Phyllosticta citrichinensis</name>
    <dbReference type="NCBI Taxonomy" id="1130410"/>
    <lineage>
        <taxon>Eukaryota</taxon>
        <taxon>Fungi</taxon>
        <taxon>Dikarya</taxon>
        <taxon>Ascomycota</taxon>
        <taxon>Pezizomycotina</taxon>
        <taxon>Dothideomycetes</taxon>
        <taxon>Dothideomycetes incertae sedis</taxon>
        <taxon>Botryosphaeriales</taxon>
        <taxon>Phyllostictaceae</taxon>
        <taxon>Phyllosticta</taxon>
    </lineage>
</organism>
<sequence>MECEAARGDELATAWTRCCERQAIGSGFFSERVVGCAVSKAAWKCRPDRGRGHHSAHHWQSGPTWTVSQCIHLSYSAPPACEWNATPRCSSKGSMCPARGTGRSHGAGMTAVDQTVKCCWRRVICRPWPQKKRERATCIPTNPESQAVSFTALSHLRAPGRGSTWPGQTRTDLQLFSPRLRLRLLSLLHLSFPQRDIPHRSKRPSAFLEPVPVRQPTGQPVW</sequence>
<gene>
    <name evidence="1" type="ORF">IWX90DRAFT_125301</name>
</gene>